<protein>
    <submittedName>
        <fullName evidence="2">Uncharacterized protein</fullName>
    </submittedName>
</protein>
<evidence type="ECO:0000313" key="2">
    <source>
        <dbReference type="EMBL" id="GKT32519.1"/>
    </source>
</evidence>
<dbReference type="EMBL" id="BQXS01010001">
    <property type="protein sequence ID" value="GKT32519.1"/>
    <property type="molecule type" value="Genomic_DNA"/>
</dbReference>
<name>A0ABQ5KMH9_9EUKA</name>
<sequence>MIIQIGHTRIGIVRHNLINSITQDAVFPHDLHLDTEKDDDEDDATLLDLFGEDSEGSDGKEEEEEVRGRGKGRGRGRGRGGGKYDLESILGSASITGSSKTSSSSRKKSKNSTKHHRSSKPSKKQADLLDIKAEAEKNKMVDVSAMISLMDAEEEQSGLGDTSVRCVSPGGTVISSKHQRKERRRGGGRGRGRGGGKYDLESILGSASITGSSKTSSSSRKKSKNSTKHHRSSKPSKKQADLLDIKA</sequence>
<dbReference type="Proteomes" id="UP001057375">
    <property type="component" value="Unassembled WGS sequence"/>
</dbReference>
<evidence type="ECO:0000313" key="3">
    <source>
        <dbReference type="Proteomes" id="UP001057375"/>
    </source>
</evidence>
<accession>A0ABQ5KMH9</accession>
<gene>
    <name evidence="2" type="ORF">ADUPG1_006659</name>
</gene>
<feature type="compositionally biased region" description="Acidic residues" evidence="1">
    <location>
        <begin position="45"/>
        <end position="65"/>
    </location>
</feature>
<proteinExistence type="predicted"/>
<feature type="non-terminal residue" evidence="2">
    <location>
        <position position="247"/>
    </location>
</feature>
<feature type="compositionally biased region" description="Basic residues" evidence="1">
    <location>
        <begin position="69"/>
        <end position="80"/>
    </location>
</feature>
<keyword evidence="3" id="KW-1185">Reference proteome</keyword>
<feature type="region of interest" description="Disordered" evidence="1">
    <location>
        <begin position="45"/>
        <end position="128"/>
    </location>
</feature>
<feature type="compositionally biased region" description="Basic and acidic residues" evidence="1">
    <location>
        <begin position="238"/>
        <end position="247"/>
    </location>
</feature>
<feature type="compositionally biased region" description="Basic residues" evidence="1">
    <location>
        <begin position="219"/>
        <end position="237"/>
    </location>
</feature>
<comment type="caution">
    <text evidence="2">The sequence shown here is derived from an EMBL/GenBank/DDBJ whole genome shotgun (WGS) entry which is preliminary data.</text>
</comment>
<evidence type="ECO:0000256" key="1">
    <source>
        <dbReference type="SAM" id="MobiDB-lite"/>
    </source>
</evidence>
<organism evidence="2 3">
    <name type="scientific">Aduncisulcus paluster</name>
    <dbReference type="NCBI Taxonomy" id="2918883"/>
    <lineage>
        <taxon>Eukaryota</taxon>
        <taxon>Metamonada</taxon>
        <taxon>Carpediemonas-like organisms</taxon>
        <taxon>Aduncisulcus</taxon>
    </lineage>
</organism>
<reference evidence="2" key="1">
    <citation type="submission" date="2022-03" db="EMBL/GenBank/DDBJ databases">
        <title>Draft genome sequence of Aduncisulcus paluster, a free-living microaerophilic Fornicata.</title>
        <authorList>
            <person name="Yuyama I."/>
            <person name="Kume K."/>
            <person name="Tamura T."/>
            <person name="Inagaki Y."/>
            <person name="Hashimoto T."/>
        </authorList>
    </citation>
    <scope>NUCLEOTIDE SEQUENCE</scope>
    <source>
        <strain evidence="2">NY0171</strain>
    </source>
</reference>
<feature type="region of interest" description="Disordered" evidence="1">
    <location>
        <begin position="153"/>
        <end position="247"/>
    </location>
</feature>
<feature type="compositionally biased region" description="Basic residues" evidence="1">
    <location>
        <begin position="177"/>
        <end position="194"/>
    </location>
</feature>
<feature type="compositionally biased region" description="Basic residues" evidence="1">
    <location>
        <begin position="105"/>
        <end position="123"/>
    </location>
</feature>